<keyword evidence="4" id="KW-1185">Reference proteome</keyword>
<feature type="compositionally biased region" description="Pro residues" evidence="1">
    <location>
        <begin position="159"/>
        <end position="180"/>
    </location>
</feature>
<feature type="region of interest" description="Disordered" evidence="1">
    <location>
        <begin position="1"/>
        <end position="61"/>
    </location>
</feature>
<protein>
    <recommendedName>
        <fullName evidence="2">J domain-containing protein</fullName>
    </recommendedName>
</protein>
<feature type="compositionally biased region" description="Basic and acidic residues" evidence="1">
    <location>
        <begin position="18"/>
        <end position="28"/>
    </location>
</feature>
<dbReference type="Proteomes" id="UP000265663">
    <property type="component" value="Unassembled WGS sequence"/>
</dbReference>
<feature type="domain" description="J" evidence="2">
    <location>
        <begin position="212"/>
        <end position="283"/>
    </location>
</feature>
<dbReference type="PROSITE" id="PS50076">
    <property type="entry name" value="DNAJ_2"/>
    <property type="match status" value="1"/>
</dbReference>
<dbReference type="InterPro" id="IPR001623">
    <property type="entry name" value="DnaJ_domain"/>
</dbReference>
<feature type="region of interest" description="Disordered" evidence="1">
    <location>
        <begin position="151"/>
        <end position="183"/>
    </location>
</feature>
<sequence>MGIDPEWTASATKRRRRGVEPVRIHEDATATPPAPPAPKVSIFRDVPVSVPSTTTTPARTPLRTQGTRTILNNRPPLSDLTPVFATRTTRQTASRIPIPVATGRPSRPTRIHRNPLGEHHANATPSPAHRAPDEPFVALPSDPFFEDVENYTPSHLTPPATPPTLPVLPPTPSAGPPPAPRRLRRRQAYSDLRIMTKTKTSATPLPEPLSMAAYHVLELSNWEVSPEVIRVAYRIVALAAHPDRARTEEEKEEKTRVMQRVNAAREVLVGGGPARRRRYHRDGVWGGADN</sequence>
<dbReference type="AlphaFoldDB" id="A0A3M7M1I9"/>
<evidence type="ECO:0000313" key="3">
    <source>
        <dbReference type="EMBL" id="RMZ68322.1"/>
    </source>
</evidence>
<feature type="region of interest" description="Disordered" evidence="1">
    <location>
        <begin position="99"/>
        <end position="130"/>
    </location>
</feature>
<dbReference type="OrthoDB" id="10250354at2759"/>
<accession>A0A3M7M1I9</accession>
<evidence type="ECO:0000256" key="1">
    <source>
        <dbReference type="SAM" id="MobiDB-lite"/>
    </source>
</evidence>
<dbReference type="EMBL" id="KE747815">
    <property type="protein sequence ID" value="RMZ68322.1"/>
    <property type="molecule type" value="Genomic_DNA"/>
</dbReference>
<evidence type="ECO:0000313" key="4">
    <source>
        <dbReference type="Proteomes" id="UP000265663"/>
    </source>
</evidence>
<organism evidence="3 4">
    <name type="scientific">Pyrenophora seminiperda CCB06</name>
    <dbReference type="NCBI Taxonomy" id="1302712"/>
    <lineage>
        <taxon>Eukaryota</taxon>
        <taxon>Fungi</taxon>
        <taxon>Dikarya</taxon>
        <taxon>Ascomycota</taxon>
        <taxon>Pezizomycotina</taxon>
        <taxon>Dothideomycetes</taxon>
        <taxon>Pleosporomycetidae</taxon>
        <taxon>Pleosporales</taxon>
        <taxon>Pleosporineae</taxon>
        <taxon>Pleosporaceae</taxon>
        <taxon>Pyrenophora</taxon>
    </lineage>
</organism>
<reference evidence="3 4" key="1">
    <citation type="journal article" date="2014" name="PLoS ONE">
        <title>De novo Genome Assembly of the Fungal Plant Pathogen Pyrenophora semeniperda.</title>
        <authorList>
            <person name="Soliai M.M."/>
            <person name="Meyer S.E."/>
            <person name="Udall J.A."/>
            <person name="Elzinga D.E."/>
            <person name="Hermansen R.A."/>
            <person name="Bodily P.M."/>
            <person name="Hart A.A."/>
            <person name="Coleman C.E."/>
        </authorList>
    </citation>
    <scope>NUCLEOTIDE SEQUENCE [LARGE SCALE GENOMIC DNA]</scope>
    <source>
        <strain evidence="3 4">CCB06</strain>
        <tissue evidence="3">Mycelium</tissue>
    </source>
</reference>
<evidence type="ECO:0000259" key="2">
    <source>
        <dbReference type="PROSITE" id="PS50076"/>
    </source>
</evidence>
<dbReference type="SUPFAM" id="SSF46565">
    <property type="entry name" value="Chaperone J-domain"/>
    <property type="match status" value="1"/>
</dbReference>
<dbReference type="CDD" id="cd06257">
    <property type="entry name" value="DnaJ"/>
    <property type="match status" value="1"/>
</dbReference>
<name>A0A3M7M1I9_9PLEO</name>
<proteinExistence type="predicted"/>
<dbReference type="InterPro" id="IPR036869">
    <property type="entry name" value="J_dom_sf"/>
</dbReference>
<dbReference type="Gene3D" id="1.10.287.110">
    <property type="entry name" value="DnaJ domain"/>
    <property type="match status" value="1"/>
</dbReference>
<feature type="compositionally biased region" description="Low complexity" evidence="1">
    <location>
        <begin position="46"/>
        <end position="57"/>
    </location>
</feature>
<dbReference type="Pfam" id="PF00226">
    <property type="entry name" value="DnaJ"/>
    <property type="match status" value="1"/>
</dbReference>
<gene>
    <name evidence="3" type="ORF">GMOD_00009930</name>
</gene>